<keyword evidence="2" id="KW-1185">Reference proteome</keyword>
<evidence type="ECO:0000313" key="1">
    <source>
        <dbReference type="EMBL" id="KAK0436648.1"/>
    </source>
</evidence>
<protein>
    <recommendedName>
        <fullName evidence="3">DUF4219 domain-containing protein</fullName>
    </recommendedName>
</protein>
<proteinExistence type="predicted"/>
<dbReference type="Proteomes" id="UP001175211">
    <property type="component" value="Unassembled WGS sequence"/>
</dbReference>
<dbReference type="Pfam" id="PF14223">
    <property type="entry name" value="Retrotran_gag_2"/>
    <property type="match status" value="1"/>
</dbReference>
<accession>A0AA39J9G6</accession>
<evidence type="ECO:0000313" key="2">
    <source>
        <dbReference type="Proteomes" id="UP001175211"/>
    </source>
</evidence>
<dbReference type="GeneID" id="85362199"/>
<name>A0AA39J9G6_ARMTA</name>
<gene>
    <name evidence="1" type="ORF">EV420DRAFT_1652472</name>
</gene>
<dbReference type="RefSeq" id="XP_060322326.1">
    <property type="nucleotide sequence ID" value="XM_060478651.1"/>
</dbReference>
<reference evidence="1" key="1">
    <citation type="submission" date="2023-06" db="EMBL/GenBank/DDBJ databases">
        <authorList>
            <consortium name="Lawrence Berkeley National Laboratory"/>
            <person name="Ahrendt S."/>
            <person name="Sahu N."/>
            <person name="Indic B."/>
            <person name="Wong-Bajracharya J."/>
            <person name="Merenyi Z."/>
            <person name="Ke H.-M."/>
            <person name="Monk M."/>
            <person name="Kocsube S."/>
            <person name="Drula E."/>
            <person name="Lipzen A."/>
            <person name="Balint B."/>
            <person name="Henrissat B."/>
            <person name="Andreopoulos B."/>
            <person name="Martin F.M."/>
            <person name="Harder C.B."/>
            <person name="Rigling D."/>
            <person name="Ford K.L."/>
            <person name="Foster G.D."/>
            <person name="Pangilinan J."/>
            <person name="Papanicolaou A."/>
            <person name="Barry K."/>
            <person name="LaButti K."/>
            <person name="Viragh M."/>
            <person name="Koriabine M."/>
            <person name="Yan M."/>
            <person name="Riley R."/>
            <person name="Champramary S."/>
            <person name="Plett K.L."/>
            <person name="Tsai I.J."/>
            <person name="Slot J."/>
            <person name="Sipos G."/>
            <person name="Plett J."/>
            <person name="Nagy L.G."/>
            <person name="Grigoriev I.V."/>
        </authorList>
    </citation>
    <scope>NUCLEOTIDE SEQUENCE</scope>
    <source>
        <strain evidence="1">CCBAS 213</strain>
    </source>
</reference>
<sequence>MSSTTSGVTILPDTHSHFNGKNYASWKLQLTELLKGKGLWGYIEGTIPCPAASATSASGPTTTPLPPDPTPIYSSSPSHDEWTFRDQLAHSHIVLNVLDPIGLGVRTDGTAKECWDSIIAEHAKKTDMALSEAETSLNAVKFDGNGDIDAHVAELRTKRRAINDLRATPLTDQEFRGIIIRSILPMANWMPILPSLYQLSSSTDIISHLQTHAATLRAAGKGPTQSQALAAGSSTIGCSNPGCKARDKSKHTAQNCYWPGGGKEGQFPPNFG</sequence>
<comment type="caution">
    <text evidence="1">The sequence shown here is derived from an EMBL/GenBank/DDBJ whole genome shotgun (WGS) entry which is preliminary data.</text>
</comment>
<dbReference type="AlphaFoldDB" id="A0AA39J9G6"/>
<evidence type="ECO:0008006" key="3">
    <source>
        <dbReference type="Google" id="ProtNLM"/>
    </source>
</evidence>
<organism evidence="1 2">
    <name type="scientific">Armillaria tabescens</name>
    <name type="common">Ringless honey mushroom</name>
    <name type="synonym">Agaricus tabescens</name>
    <dbReference type="NCBI Taxonomy" id="1929756"/>
    <lineage>
        <taxon>Eukaryota</taxon>
        <taxon>Fungi</taxon>
        <taxon>Dikarya</taxon>
        <taxon>Basidiomycota</taxon>
        <taxon>Agaricomycotina</taxon>
        <taxon>Agaricomycetes</taxon>
        <taxon>Agaricomycetidae</taxon>
        <taxon>Agaricales</taxon>
        <taxon>Marasmiineae</taxon>
        <taxon>Physalacriaceae</taxon>
        <taxon>Desarmillaria</taxon>
    </lineage>
</organism>
<dbReference type="EMBL" id="JAUEPS010000124">
    <property type="protein sequence ID" value="KAK0436648.1"/>
    <property type="molecule type" value="Genomic_DNA"/>
</dbReference>